<keyword evidence="10" id="KW-1185">Reference proteome</keyword>
<dbReference type="InterPro" id="IPR019734">
    <property type="entry name" value="TPR_rpt"/>
</dbReference>
<proteinExistence type="predicted"/>
<feature type="domain" description="Cytochrome c-type biogenesis protein H Ig-like" evidence="7">
    <location>
        <begin position="318"/>
        <end position="418"/>
    </location>
</feature>
<dbReference type="GO" id="GO:0005886">
    <property type="term" value="C:plasma membrane"/>
    <property type="evidence" value="ECO:0007669"/>
    <property type="project" value="TreeGrafter"/>
</dbReference>
<feature type="repeat" description="TPR" evidence="5">
    <location>
        <begin position="165"/>
        <end position="198"/>
    </location>
</feature>
<dbReference type="eggNOG" id="COG4235">
    <property type="taxonomic scope" value="Bacteria"/>
</dbReference>
<keyword evidence="6" id="KW-0472">Membrane</keyword>
<evidence type="ECO:0000256" key="4">
    <source>
        <dbReference type="ARBA" id="ARBA00022803"/>
    </source>
</evidence>
<dbReference type="Gene3D" id="1.25.40.10">
    <property type="entry name" value="Tetratricopeptide repeat domain"/>
    <property type="match status" value="1"/>
</dbReference>
<keyword evidence="2" id="KW-0677">Repeat</keyword>
<feature type="domain" description="Cytochrome c-type biogenesis protein H TPR" evidence="8">
    <location>
        <begin position="139"/>
        <end position="264"/>
    </location>
</feature>
<protein>
    <submittedName>
        <fullName evidence="9">Cytochrome C biogenesis protein</fullName>
    </submittedName>
</protein>
<dbReference type="NCBIfam" id="TIGR03142">
    <property type="entry name" value="cytochro_ccmI"/>
    <property type="match status" value="1"/>
</dbReference>
<accession>A0A094JCS5</accession>
<evidence type="ECO:0000256" key="3">
    <source>
        <dbReference type="ARBA" id="ARBA00022748"/>
    </source>
</evidence>
<comment type="subcellular location">
    <subcellularLocation>
        <location evidence="1">Cell envelope</location>
    </subcellularLocation>
</comment>
<name>A0A094JCS5_9GAMM</name>
<feature type="transmembrane region" description="Helical" evidence="6">
    <location>
        <begin position="6"/>
        <end position="24"/>
    </location>
</feature>
<dbReference type="PROSITE" id="PS50005">
    <property type="entry name" value="TPR"/>
    <property type="match status" value="1"/>
</dbReference>
<evidence type="ECO:0000256" key="5">
    <source>
        <dbReference type="PROSITE-ProRule" id="PRU00339"/>
    </source>
</evidence>
<evidence type="ECO:0000259" key="7">
    <source>
        <dbReference type="Pfam" id="PF23892"/>
    </source>
</evidence>
<dbReference type="Pfam" id="PF23914">
    <property type="entry name" value="TPR_CcmH_CycH"/>
    <property type="match status" value="1"/>
</dbReference>
<reference evidence="9 10" key="1">
    <citation type="submission" date="2014-06" db="EMBL/GenBank/DDBJ databases">
        <title>Shewanella sp. YQH10.</title>
        <authorList>
            <person name="Liu Y."/>
            <person name="Zeng R."/>
        </authorList>
    </citation>
    <scope>NUCLEOTIDE SEQUENCE [LARGE SCALE GENOMIC DNA]</scope>
    <source>
        <strain evidence="9 10">YQH10</strain>
    </source>
</reference>
<dbReference type="SUPFAM" id="SSF48452">
    <property type="entry name" value="TPR-like"/>
    <property type="match status" value="1"/>
</dbReference>
<keyword evidence="3" id="KW-0201">Cytochrome c-type biogenesis</keyword>
<dbReference type="PANTHER" id="PTHR47870:SF4">
    <property type="entry name" value="CYTOCHROME C-TYPE BIOGENESIS PROTEIN CYCH"/>
    <property type="match status" value="1"/>
</dbReference>
<dbReference type="GO" id="GO:0017004">
    <property type="term" value="P:cytochrome complex assembly"/>
    <property type="evidence" value="ECO:0007669"/>
    <property type="project" value="UniProtKB-KW"/>
</dbReference>
<evidence type="ECO:0000256" key="2">
    <source>
        <dbReference type="ARBA" id="ARBA00022737"/>
    </source>
</evidence>
<dbReference type="AlphaFoldDB" id="A0A094JCS5"/>
<dbReference type="InterPro" id="IPR051263">
    <property type="entry name" value="C-type_cytochrome_biogenesis"/>
</dbReference>
<organism evidence="9 10">
    <name type="scientific">Shewanella mangrovi</name>
    <dbReference type="NCBI Taxonomy" id="1515746"/>
    <lineage>
        <taxon>Bacteria</taxon>
        <taxon>Pseudomonadati</taxon>
        <taxon>Pseudomonadota</taxon>
        <taxon>Gammaproteobacteria</taxon>
        <taxon>Alteromonadales</taxon>
        <taxon>Shewanellaceae</taxon>
        <taxon>Shewanella</taxon>
    </lineage>
</organism>
<evidence type="ECO:0000256" key="1">
    <source>
        <dbReference type="ARBA" id="ARBA00004196"/>
    </source>
</evidence>
<dbReference type="RefSeq" id="WP_037442348.1">
    <property type="nucleotide sequence ID" value="NZ_JPEO01000005.1"/>
</dbReference>
<feature type="transmembrane region" description="Helical" evidence="6">
    <location>
        <begin position="99"/>
        <end position="117"/>
    </location>
</feature>
<dbReference type="Proteomes" id="UP000029264">
    <property type="component" value="Unassembled WGS sequence"/>
</dbReference>
<dbReference type="Pfam" id="PF23892">
    <property type="entry name" value="Ig_CycH"/>
    <property type="match status" value="1"/>
</dbReference>
<dbReference type="OrthoDB" id="9776053at2"/>
<keyword evidence="6" id="KW-1133">Transmembrane helix</keyword>
<keyword evidence="4 5" id="KW-0802">TPR repeat</keyword>
<dbReference type="STRING" id="1515746.HR45_09930"/>
<keyword evidence="6" id="KW-0812">Transmembrane</keyword>
<evidence type="ECO:0000313" key="9">
    <source>
        <dbReference type="EMBL" id="KFZ37725.1"/>
    </source>
</evidence>
<evidence type="ECO:0000256" key="6">
    <source>
        <dbReference type="SAM" id="Phobius"/>
    </source>
</evidence>
<comment type="caution">
    <text evidence="9">The sequence shown here is derived from an EMBL/GenBank/DDBJ whole genome shotgun (WGS) entry which is preliminary data.</text>
</comment>
<dbReference type="InterPro" id="IPR017560">
    <property type="entry name" value="Cyt_c_biogenesis_CcmI"/>
</dbReference>
<dbReference type="InterPro" id="IPR011990">
    <property type="entry name" value="TPR-like_helical_dom_sf"/>
</dbReference>
<dbReference type="InterPro" id="IPR056412">
    <property type="entry name" value="Ig_CycH"/>
</dbReference>
<dbReference type="PANTHER" id="PTHR47870">
    <property type="entry name" value="CYTOCHROME C-TYPE BIOGENESIS PROTEIN CCMH"/>
    <property type="match status" value="1"/>
</dbReference>
<evidence type="ECO:0000313" key="10">
    <source>
        <dbReference type="Proteomes" id="UP000029264"/>
    </source>
</evidence>
<dbReference type="InterPro" id="IPR056413">
    <property type="entry name" value="TPR_CcmH_CycH"/>
</dbReference>
<dbReference type="GO" id="GO:0030313">
    <property type="term" value="C:cell envelope"/>
    <property type="evidence" value="ECO:0007669"/>
    <property type="project" value="UniProtKB-SubCell"/>
</dbReference>
<sequence length="427" mass="46539">MTTFWIFIVIVVLVSLALIWIPHFRQKKLLEAGESGVRQQANLELFNERLAALEKELSDNVLDQKEFDSLKQELEVSLLQDIKQGQDESFNEQGKRKSALWPSLMSVAVIIVAGVMYQRLGAYQEMENTAAATPANPHAGMSPEQLMQMRVEMIEQQVAAEPENSQAWFNLGHAYMQAGMFDKSISAFDKVISLVGEHAELLGPKATALYYKAGQKMIPIVQKLIDRSLALDPHDPSTLLLVGMDAFYTADYQKAIDSWQKILESDRSDIDRKAIISAIDSAKMRLQANDGTMPNDATHANLKAEDKAASAETAAKTVTVKLSVSPELASKVSNTDMIFVFARPTEGPSVPVAATKVSAKALPVTVVLDDTTNMGGSVKLSESKNVEVIAVLSKHGNLKPEAGDLRGKLASIDVGGTGDLVLDTEVQ</sequence>
<dbReference type="SMART" id="SM00028">
    <property type="entry name" value="TPR"/>
    <property type="match status" value="2"/>
</dbReference>
<gene>
    <name evidence="9" type="ORF">HR45_09930</name>
</gene>
<evidence type="ECO:0000259" key="8">
    <source>
        <dbReference type="Pfam" id="PF23914"/>
    </source>
</evidence>
<dbReference type="EMBL" id="JPEO01000005">
    <property type="protein sequence ID" value="KFZ37725.1"/>
    <property type="molecule type" value="Genomic_DNA"/>
</dbReference>